<name>A0A8S5MD87_9CAUD</name>
<dbReference type="EMBL" id="BK014882">
    <property type="protein sequence ID" value="DAD80297.1"/>
    <property type="molecule type" value="Genomic_DNA"/>
</dbReference>
<reference evidence="1" key="1">
    <citation type="journal article" date="2021" name="Proc. Natl. Acad. Sci. U.S.A.">
        <title>A Catalog of Tens of Thousands of Viruses from Human Metagenomes Reveals Hidden Associations with Chronic Diseases.</title>
        <authorList>
            <person name="Tisza M.J."/>
            <person name="Buck C.B."/>
        </authorList>
    </citation>
    <scope>NUCLEOTIDE SEQUENCE</scope>
    <source>
        <strain evidence="1">CtTqA28</strain>
    </source>
</reference>
<protein>
    <submittedName>
        <fullName evidence="1">Uncharacterized protein</fullName>
    </submittedName>
</protein>
<evidence type="ECO:0000313" key="1">
    <source>
        <dbReference type="EMBL" id="DAD80297.1"/>
    </source>
</evidence>
<organism evidence="1">
    <name type="scientific">Caudovirales sp. ctTqA28</name>
    <dbReference type="NCBI Taxonomy" id="2826775"/>
    <lineage>
        <taxon>Viruses</taxon>
        <taxon>Duplodnaviria</taxon>
        <taxon>Heunggongvirae</taxon>
        <taxon>Uroviricota</taxon>
        <taxon>Caudoviricetes</taxon>
    </lineage>
</organism>
<accession>A0A8S5MD87</accession>
<proteinExistence type="predicted"/>
<sequence length="57" mass="6727">MKIYKHRLSGELVIVGDMVFIAKHPLIARWYDVDSLLIEREIFNGNLILIGNNFRRK</sequence>